<evidence type="ECO:0000313" key="3">
    <source>
        <dbReference type="Proteomes" id="UP000075806"/>
    </source>
</evidence>
<dbReference type="PANTHER" id="PTHR43798">
    <property type="entry name" value="MONOACYLGLYCEROL LIPASE"/>
    <property type="match status" value="1"/>
</dbReference>
<dbReference type="EMBL" id="LTAO01000001">
    <property type="protein sequence ID" value="KYG34873.1"/>
    <property type="molecule type" value="Genomic_DNA"/>
</dbReference>
<dbReference type="STRING" id="519424.AZF04_00640"/>
<dbReference type="Gene3D" id="3.40.50.1820">
    <property type="entry name" value="alpha/beta hydrolase"/>
    <property type="match status" value="1"/>
</dbReference>
<dbReference type="GO" id="GO:0016787">
    <property type="term" value="F:hydrolase activity"/>
    <property type="evidence" value="ECO:0007669"/>
    <property type="project" value="UniProtKB-KW"/>
</dbReference>
<dbReference type="OrthoDB" id="9797695at2"/>
<dbReference type="PRINTS" id="PR00412">
    <property type="entry name" value="EPOXHYDRLASE"/>
</dbReference>
<organism evidence="2 3">
    <name type="scientific">Alkalihalobacillus trypoxylicola</name>
    <dbReference type="NCBI Taxonomy" id="519424"/>
    <lineage>
        <taxon>Bacteria</taxon>
        <taxon>Bacillati</taxon>
        <taxon>Bacillota</taxon>
        <taxon>Bacilli</taxon>
        <taxon>Bacillales</taxon>
        <taxon>Bacillaceae</taxon>
        <taxon>Alkalihalobacillus</taxon>
    </lineage>
</organism>
<dbReference type="SUPFAM" id="SSF53474">
    <property type="entry name" value="alpha/beta-Hydrolases"/>
    <property type="match status" value="1"/>
</dbReference>
<evidence type="ECO:0000313" key="2">
    <source>
        <dbReference type="EMBL" id="KYG34873.1"/>
    </source>
</evidence>
<dbReference type="AlphaFoldDB" id="A0A161PLQ6"/>
<feature type="domain" description="AB hydrolase-1" evidence="1">
    <location>
        <begin position="36"/>
        <end position="269"/>
    </location>
</feature>
<dbReference type="InterPro" id="IPR000073">
    <property type="entry name" value="AB_hydrolase_1"/>
</dbReference>
<dbReference type="PRINTS" id="PR00111">
    <property type="entry name" value="ABHYDROLASE"/>
</dbReference>
<name>A0A161PLQ6_9BACI</name>
<reference evidence="2" key="1">
    <citation type="submission" date="2016-02" db="EMBL/GenBank/DDBJ databases">
        <title>Genome sequence of Bacillus trypoxylicola KCTC 13244(T).</title>
        <authorList>
            <person name="Jeong H."/>
            <person name="Park S.-H."/>
            <person name="Choi S.-K."/>
        </authorList>
    </citation>
    <scope>NUCLEOTIDE SEQUENCE [LARGE SCALE GENOMIC DNA]</scope>
    <source>
        <strain evidence="2">KCTC 13244</strain>
    </source>
</reference>
<keyword evidence="2" id="KW-0378">Hydrolase</keyword>
<dbReference type="PANTHER" id="PTHR43798:SF33">
    <property type="entry name" value="HYDROLASE, PUTATIVE (AFU_ORTHOLOGUE AFUA_2G14860)-RELATED"/>
    <property type="match status" value="1"/>
</dbReference>
<evidence type="ECO:0000259" key="1">
    <source>
        <dbReference type="Pfam" id="PF00561"/>
    </source>
</evidence>
<proteinExistence type="predicted"/>
<comment type="caution">
    <text evidence="2">The sequence shown here is derived from an EMBL/GenBank/DDBJ whole genome shotgun (WGS) entry which is preliminary data.</text>
</comment>
<gene>
    <name evidence="2" type="ORF">AZF04_00640</name>
</gene>
<dbReference type="InterPro" id="IPR000639">
    <property type="entry name" value="Epox_hydrolase-like"/>
</dbReference>
<protein>
    <submittedName>
        <fullName evidence="2">Hydrolase</fullName>
    </submittedName>
</protein>
<keyword evidence="3" id="KW-1185">Reference proteome</keyword>
<accession>A0A161PLQ6</accession>
<dbReference type="InterPro" id="IPR029058">
    <property type="entry name" value="AB_hydrolase_fold"/>
</dbReference>
<dbReference type="Pfam" id="PF00561">
    <property type="entry name" value="Abhydrolase_1"/>
    <property type="match status" value="1"/>
</dbReference>
<sequence>MGVIHVKATVDKSTVFLLNSDVYYEYYKHPNKENRPVIIMIHGFLSSSYCFRKMVSLLQKDFNCLLIDLPGFGRSGKNRDFHYSFENYAKLVLTLAKLLHINQAILLGHSMGGQVALYMASQSPQFVHSLILLNSSAYLKKVKKAYYYATYFPFAPQIMRWWMAKKNYRETIEQVVFNRKMISNQIVEEYSRPFLDKEFYHSLLYLMRDREGDLTKEQLKTIQHPALILWGENDQIIPLHIGRKLSVDLPHNQFYSFKKTGHLLPEERPKEIVKHIHRFFNDIISKESTLK</sequence>
<dbReference type="GO" id="GO:0016020">
    <property type="term" value="C:membrane"/>
    <property type="evidence" value="ECO:0007669"/>
    <property type="project" value="TreeGrafter"/>
</dbReference>
<dbReference type="InterPro" id="IPR050266">
    <property type="entry name" value="AB_hydrolase_sf"/>
</dbReference>
<dbReference type="Proteomes" id="UP000075806">
    <property type="component" value="Unassembled WGS sequence"/>
</dbReference>